<feature type="chain" id="PRO_5035944021" evidence="2">
    <location>
        <begin position="20"/>
        <end position="154"/>
    </location>
</feature>
<sequence length="154" mass="17731">MKNKLFFVIMLTLPPLYNSMLRILTYDHLSNLRSSTSSIKNSTEFSSTNSSKNHENGAKHEGTTIKYNDTQTDNINKFLDAIKQKIKNITKINNKKTNSQTETSKHSTYKVVKLNHQCCHHGKICAYCNSNYCNTKDKNTKHCCFKYCKNCQCC</sequence>
<accession>A0A8R2A956</accession>
<dbReference type="RefSeq" id="XP_003245547.1">
    <property type="nucleotide sequence ID" value="XM_003245499.3"/>
</dbReference>
<feature type="signal peptide" evidence="2">
    <location>
        <begin position="1"/>
        <end position="19"/>
    </location>
</feature>
<evidence type="ECO:0000256" key="1">
    <source>
        <dbReference type="SAM" id="MobiDB-lite"/>
    </source>
</evidence>
<dbReference type="KEGG" id="api:100568618"/>
<reference evidence="3" key="2">
    <citation type="submission" date="2022-06" db="UniProtKB">
        <authorList>
            <consortium name="EnsemblMetazoa"/>
        </authorList>
    </citation>
    <scope>IDENTIFICATION</scope>
</reference>
<dbReference type="Proteomes" id="UP000007819">
    <property type="component" value="Chromosome X"/>
</dbReference>
<name>A0A8R2A956_ACYPI</name>
<reference evidence="4" key="1">
    <citation type="submission" date="2010-06" db="EMBL/GenBank/DDBJ databases">
        <authorList>
            <person name="Jiang H."/>
            <person name="Abraham K."/>
            <person name="Ali S."/>
            <person name="Alsbrooks S.L."/>
            <person name="Anim B.N."/>
            <person name="Anosike U.S."/>
            <person name="Attaway T."/>
            <person name="Bandaranaike D.P."/>
            <person name="Battles P.K."/>
            <person name="Bell S.N."/>
            <person name="Bell A.V."/>
            <person name="Beltran B."/>
            <person name="Bickham C."/>
            <person name="Bustamante Y."/>
            <person name="Caleb T."/>
            <person name="Canada A."/>
            <person name="Cardenas V."/>
            <person name="Carter K."/>
            <person name="Chacko J."/>
            <person name="Chandrabose M.N."/>
            <person name="Chavez D."/>
            <person name="Chavez A."/>
            <person name="Chen L."/>
            <person name="Chu H.-S."/>
            <person name="Claassen K.J."/>
            <person name="Cockrell R."/>
            <person name="Collins M."/>
            <person name="Cooper J.A."/>
            <person name="Cree A."/>
            <person name="Curry S.M."/>
            <person name="Da Y."/>
            <person name="Dao M.D."/>
            <person name="Das B."/>
            <person name="Davila M.-L."/>
            <person name="Davy-Carroll L."/>
            <person name="Denson S."/>
            <person name="Dinh H."/>
            <person name="Ebong V.E."/>
            <person name="Edwards J.R."/>
            <person name="Egan A."/>
            <person name="El-Daye J."/>
            <person name="Escobedo L."/>
            <person name="Fernandez S."/>
            <person name="Fernando P.R."/>
            <person name="Flagg N."/>
            <person name="Forbes L.D."/>
            <person name="Fowler R.G."/>
            <person name="Fu Q."/>
            <person name="Gabisi R.A."/>
            <person name="Ganer J."/>
            <person name="Garbino Pronczuk A."/>
            <person name="Garcia R.M."/>
            <person name="Garner T."/>
            <person name="Garrett T.E."/>
            <person name="Gonzalez D.A."/>
            <person name="Hamid H."/>
            <person name="Hawkins E.S."/>
            <person name="Hirani K."/>
            <person name="Hogues M.E."/>
            <person name="Hollins B."/>
            <person name="Hsiao C.-H."/>
            <person name="Jabil R."/>
            <person name="James M.L."/>
            <person name="Jhangiani S.N."/>
            <person name="Johnson B."/>
            <person name="Johnson Q."/>
            <person name="Joshi V."/>
            <person name="Kalu J.B."/>
            <person name="Kam C."/>
            <person name="Kashfia A."/>
            <person name="Keebler J."/>
            <person name="Kisamo H."/>
            <person name="Kovar C.L."/>
            <person name="Lago L.A."/>
            <person name="Lai C.-Y."/>
            <person name="Laidlaw J."/>
            <person name="Lara F."/>
            <person name="Le T.-K."/>
            <person name="Lee S.L."/>
            <person name="Legall F.H."/>
            <person name="Lemon S.J."/>
            <person name="Lewis L.R."/>
            <person name="Li B."/>
            <person name="Liu Y."/>
            <person name="Liu Y.-S."/>
            <person name="Lopez J."/>
            <person name="Lozado R.J."/>
            <person name="Lu J."/>
            <person name="Madu R.C."/>
            <person name="Maheshwari M."/>
            <person name="Maheshwari R."/>
            <person name="Malloy K."/>
            <person name="Martinez E."/>
            <person name="Mathew T."/>
            <person name="Mercado I.C."/>
            <person name="Mercado C."/>
            <person name="Meyer B."/>
            <person name="Montgomery K."/>
            <person name="Morgan M.B."/>
            <person name="Munidasa M."/>
            <person name="Nazareth L.V."/>
            <person name="Nelson J."/>
            <person name="Ng B.M."/>
            <person name="Nguyen N.B."/>
            <person name="Nguyen P.Q."/>
            <person name="Nguyen T."/>
            <person name="Obregon M."/>
            <person name="Okwuonu G.O."/>
            <person name="Onwere C.G."/>
            <person name="Orozco G."/>
            <person name="Parra A."/>
            <person name="Patel S."/>
            <person name="Patil S."/>
            <person name="Perez A."/>
            <person name="Perez Y."/>
            <person name="Pham C."/>
            <person name="Primus E.L."/>
            <person name="Pu L.-L."/>
            <person name="Puazo M."/>
            <person name="Qin X."/>
            <person name="Quiroz J.B."/>
            <person name="Reese J."/>
            <person name="Richards S."/>
            <person name="Rives C.M."/>
            <person name="Robberts R."/>
            <person name="Ruiz S.J."/>
            <person name="Ruiz M.J."/>
            <person name="Santibanez J."/>
            <person name="Schneider B.W."/>
            <person name="Sisson I."/>
            <person name="Smith M."/>
            <person name="Sodergren E."/>
            <person name="Song X.-Z."/>
            <person name="Song B.B."/>
            <person name="Summersgill H."/>
            <person name="Thelus R."/>
            <person name="Thornton R.D."/>
            <person name="Trejos Z.Y."/>
            <person name="Usmani K."/>
            <person name="Vattathil S."/>
            <person name="Villasana D."/>
            <person name="Walker D.L."/>
            <person name="Wang S."/>
            <person name="Wang K."/>
            <person name="White C.S."/>
            <person name="Williams A.C."/>
            <person name="Williamson J."/>
            <person name="Wilson K."/>
            <person name="Woghiren I.O."/>
            <person name="Woodworth J.R."/>
            <person name="Worley K.C."/>
            <person name="Wright R.A."/>
            <person name="Wu W."/>
            <person name="Young L."/>
            <person name="Zhang L."/>
            <person name="Zhang J."/>
            <person name="Zhu Y."/>
            <person name="Muzny D.M."/>
            <person name="Weinstock G."/>
            <person name="Gibbs R.A."/>
        </authorList>
    </citation>
    <scope>NUCLEOTIDE SEQUENCE [LARGE SCALE GENOMIC DNA]</scope>
    <source>
        <strain evidence="4">LSR1</strain>
    </source>
</reference>
<organism evidence="3 4">
    <name type="scientific">Acyrthosiphon pisum</name>
    <name type="common">Pea aphid</name>
    <dbReference type="NCBI Taxonomy" id="7029"/>
    <lineage>
        <taxon>Eukaryota</taxon>
        <taxon>Metazoa</taxon>
        <taxon>Ecdysozoa</taxon>
        <taxon>Arthropoda</taxon>
        <taxon>Hexapoda</taxon>
        <taxon>Insecta</taxon>
        <taxon>Pterygota</taxon>
        <taxon>Neoptera</taxon>
        <taxon>Paraneoptera</taxon>
        <taxon>Hemiptera</taxon>
        <taxon>Sternorrhyncha</taxon>
        <taxon>Aphidomorpha</taxon>
        <taxon>Aphidoidea</taxon>
        <taxon>Aphididae</taxon>
        <taxon>Macrosiphini</taxon>
        <taxon>Acyrthosiphon</taxon>
    </lineage>
</organism>
<keyword evidence="2" id="KW-0732">Signal</keyword>
<proteinExistence type="predicted"/>
<dbReference type="GeneID" id="100568618"/>
<evidence type="ECO:0000313" key="3">
    <source>
        <dbReference type="EnsemblMetazoa" id="XP_003245547.1"/>
    </source>
</evidence>
<feature type="region of interest" description="Disordered" evidence="1">
    <location>
        <begin position="39"/>
        <end position="63"/>
    </location>
</feature>
<feature type="compositionally biased region" description="Polar residues" evidence="1">
    <location>
        <begin position="39"/>
        <end position="51"/>
    </location>
</feature>
<feature type="compositionally biased region" description="Basic and acidic residues" evidence="1">
    <location>
        <begin position="52"/>
        <end position="63"/>
    </location>
</feature>
<dbReference type="OrthoDB" id="6620472at2759"/>
<protein>
    <submittedName>
        <fullName evidence="3">Uncharacterized protein</fullName>
    </submittedName>
</protein>
<evidence type="ECO:0000256" key="2">
    <source>
        <dbReference type="SAM" id="SignalP"/>
    </source>
</evidence>
<keyword evidence="4" id="KW-1185">Reference proteome</keyword>
<dbReference type="EnsemblMetazoa" id="XM_003245499.3">
    <property type="protein sequence ID" value="XP_003245547.1"/>
    <property type="gene ID" value="LOC100568618"/>
</dbReference>
<evidence type="ECO:0000313" key="4">
    <source>
        <dbReference type="Proteomes" id="UP000007819"/>
    </source>
</evidence>
<dbReference type="AlphaFoldDB" id="A0A8R2A956"/>